<evidence type="ECO:0008006" key="3">
    <source>
        <dbReference type="Google" id="ProtNLM"/>
    </source>
</evidence>
<dbReference type="AlphaFoldDB" id="A0A0P8A7E7"/>
<organism evidence="1 2">
    <name type="scientific">Candidatus Methanoperedens nitratireducens</name>
    <dbReference type="NCBI Taxonomy" id="1392998"/>
    <lineage>
        <taxon>Archaea</taxon>
        <taxon>Methanobacteriati</taxon>
        <taxon>Methanobacteriota</taxon>
        <taxon>Stenosarchaea group</taxon>
        <taxon>Methanomicrobia</taxon>
        <taxon>Methanosarcinales</taxon>
        <taxon>ANME-2 cluster</taxon>
        <taxon>Candidatus Methanoperedentaceae</taxon>
        <taxon>Candidatus Methanoperedens</taxon>
    </lineage>
</organism>
<evidence type="ECO:0000313" key="2">
    <source>
        <dbReference type="Proteomes" id="UP000050360"/>
    </source>
</evidence>
<comment type="caution">
    <text evidence="1">The sequence shown here is derived from an EMBL/GenBank/DDBJ whole genome shotgun (WGS) entry which is preliminary data.</text>
</comment>
<dbReference type="EMBL" id="LKCM01000223">
    <property type="protein sequence ID" value="KPQ42543.1"/>
    <property type="molecule type" value="Genomic_DNA"/>
</dbReference>
<dbReference type="Proteomes" id="UP000050360">
    <property type="component" value="Unassembled WGS sequence"/>
</dbReference>
<dbReference type="NCBIfam" id="TIGR04255">
    <property type="entry name" value="sporadTIGR04255"/>
    <property type="match status" value="1"/>
</dbReference>
<proteinExistence type="predicted"/>
<accession>A0A0P8A7E7</accession>
<evidence type="ECO:0000313" key="1">
    <source>
        <dbReference type="EMBL" id="KPQ42543.1"/>
    </source>
</evidence>
<gene>
    <name evidence="1" type="ORF">MPEBLZ_02889</name>
</gene>
<sequence>MGNKYKKNFLTNVIVRVDFPNPLKTDTLPPDFTKVILKSFPISEPKKLVQMVGTFKVEPKKKLEVETGEEMTEWNYYGVNREKRLVIQKDILSISYLKSYKGFEDLKSEFLNIIEKLFEVFKDIQINRLGLRYINEINLDETDSFNWKKYLNSNLLSIFNITENKDIIARGLNNLILNYGNMILNFHYGMHNPDFPAAIRKKIFVLDYDAYYTGLYELKDIESNLLTFHEEIEKLFENNIEDGLREVMYGN</sequence>
<dbReference type="InterPro" id="IPR026349">
    <property type="entry name" value="CHP04255"/>
</dbReference>
<reference evidence="1 2" key="1">
    <citation type="submission" date="2015-09" db="EMBL/GenBank/DDBJ databases">
        <title>A metagenomics-based metabolic model of nitrate-dependent anaerobic oxidation of methane by Methanoperedens-like archaea.</title>
        <authorList>
            <person name="Arshad A."/>
            <person name="Speth D.R."/>
            <person name="De Graaf R.M."/>
            <person name="Op Den Camp H.J."/>
            <person name="Jetten M.S."/>
            <person name="Welte C.U."/>
        </authorList>
    </citation>
    <scope>NUCLEOTIDE SEQUENCE [LARGE SCALE GENOMIC DNA]</scope>
</reference>
<name>A0A0P8A7E7_9EURY</name>
<protein>
    <recommendedName>
        <fullName evidence="3">TIGR04255 family protein</fullName>
    </recommendedName>
</protein>